<keyword evidence="1" id="KW-0378">Hydrolase</keyword>
<comment type="similarity">
    <text evidence="1">Belongs to the peptidase C19 family.</text>
</comment>
<comment type="catalytic activity">
    <reaction evidence="1">
        <text>Thiol-dependent hydrolysis of ester, thioester, amide, peptide and isopeptide bonds formed by the C-terminal Gly of ubiquitin (a 76-residue protein attached to proteins as an intracellular targeting signal).</text>
        <dbReference type="EC" id="3.4.19.12"/>
    </reaction>
</comment>
<feature type="compositionally biased region" description="Polar residues" evidence="2">
    <location>
        <begin position="543"/>
        <end position="557"/>
    </location>
</feature>
<keyword evidence="1" id="KW-0645">Protease</keyword>
<dbReference type="Pfam" id="PF00443">
    <property type="entry name" value="UCH"/>
    <property type="match status" value="1"/>
</dbReference>
<feature type="compositionally biased region" description="Basic and acidic residues" evidence="2">
    <location>
        <begin position="780"/>
        <end position="800"/>
    </location>
</feature>
<name>A0A3P9NDA5_POERE</name>
<dbReference type="GO" id="GO:0005634">
    <property type="term" value="C:nucleus"/>
    <property type="evidence" value="ECO:0007669"/>
    <property type="project" value="TreeGrafter"/>
</dbReference>
<protein>
    <recommendedName>
        <fullName evidence="1">Ubiquitin carboxyl-terminal hydrolase</fullName>
        <ecNumber evidence="1">3.4.19.12</ecNumber>
    </recommendedName>
</protein>
<reference evidence="4" key="3">
    <citation type="submission" date="2025-09" db="UniProtKB">
        <authorList>
            <consortium name="Ensembl"/>
        </authorList>
    </citation>
    <scope>IDENTIFICATION</scope>
    <source>
        <strain evidence="4">Guanapo</strain>
    </source>
</reference>
<feature type="region of interest" description="Disordered" evidence="2">
    <location>
        <begin position="522"/>
        <end position="852"/>
    </location>
</feature>
<dbReference type="Ensembl" id="ENSPRET00000007638.1">
    <property type="protein sequence ID" value="ENSPREP00000007546.1"/>
    <property type="gene ID" value="ENSPREG00000005187.1"/>
</dbReference>
<accession>A0A3P9NDA5</accession>
<dbReference type="InterPro" id="IPR038765">
    <property type="entry name" value="Papain-like_cys_pep_sf"/>
</dbReference>
<dbReference type="RefSeq" id="XP_008426236.2">
    <property type="nucleotide sequence ID" value="XM_008428014.2"/>
</dbReference>
<reference evidence="5" key="1">
    <citation type="submission" date="2013-11" db="EMBL/GenBank/DDBJ databases">
        <title>The genomic landscape of the Guanapo guppy.</title>
        <authorList>
            <person name="Kuenstner A."/>
            <person name="Dreyer C."/>
        </authorList>
    </citation>
    <scope>NUCLEOTIDE SEQUENCE</scope>
    <source>
        <strain evidence="5">Guanapo</strain>
    </source>
</reference>
<evidence type="ECO:0000256" key="2">
    <source>
        <dbReference type="SAM" id="MobiDB-lite"/>
    </source>
</evidence>
<dbReference type="PROSITE" id="PS50235">
    <property type="entry name" value="USP_3"/>
    <property type="match status" value="1"/>
</dbReference>
<organism evidence="4 5">
    <name type="scientific">Poecilia reticulata</name>
    <name type="common">Guppy</name>
    <name type="synonym">Acanthophacelus reticulatus</name>
    <dbReference type="NCBI Taxonomy" id="8081"/>
    <lineage>
        <taxon>Eukaryota</taxon>
        <taxon>Metazoa</taxon>
        <taxon>Chordata</taxon>
        <taxon>Craniata</taxon>
        <taxon>Vertebrata</taxon>
        <taxon>Euteleostomi</taxon>
        <taxon>Actinopterygii</taxon>
        <taxon>Neopterygii</taxon>
        <taxon>Teleostei</taxon>
        <taxon>Neoteleostei</taxon>
        <taxon>Acanthomorphata</taxon>
        <taxon>Ovalentaria</taxon>
        <taxon>Atherinomorphae</taxon>
        <taxon>Cyprinodontiformes</taxon>
        <taxon>Poeciliidae</taxon>
        <taxon>Poeciliinae</taxon>
        <taxon>Poecilia</taxon>
    </lineage>
</organism>
<dbReference type="GeneTree" id="ENSGT00940000174852"/>
<evidence type="ECO:0000256" key="1">
    <source>
        <dbReference type="RuleBase" id="RU366025"/>
    </source>
</evidence>
<feature type="compositionally biased region" description="Basic and acidic residues" evidence="2">
    <location>
        <begin position="470"/>
        <end position="480"/>
    </location>
</feature>
<keyword evidence="1" id="KW-0833">Ubl conjugation pathway</keyword>
<dbReference type="EC" id="3.4.19.12" evidence="1"/>
<reference evidence="4" key="2">
    <citation type="submission" date="2025-08" db="UniProtKB">
        <authorList>
            <consortium name="Ensembl"/>
        </authorList>
    </citation>
    <scope>IDENTIFICATION</scope>
    <source>
        <strain evidence="4">Guanapo</strain>
    </source>
</reference>
<feature type="compositionally biased region" description="Basic and acidic residues" evidence="2">
    <location>
        <begin position="560"/>
        <end position="575"/>
    </location>
</feature>
<feature type="compositionally biased region" description="Basic and acidic residues" evidence="2">
    <location>
        <begin position="735"/>
        <end position="767"/>
    </location>
</feature>
<dbReference type="InterPro" id="IPR001394">
    <property type="entry name" value="Peptidase_C19_UCH"/>
</dbReference>
<proteinExistence type="inferred from homology"/>
<dbReference type="GO" id="GO:0004843">
    <property type="term" value="F:cysteine-type deubiquitinase activity"/>
    <property type="evidence" value="ECO:0007669"/>
    <property type="project" value="UniProtKB-UniRule"/>
</dbReference>
<feature type="compositionally biased region" description="Basic and acidic residues" evidence="2">
    <location>
        <begin position="599"/>
        <end position="614"/>
    </location>
</feature>
<dbReference type="GeneID" id="103476000"/>
<dbReference type="PANTHER" id="PTHR24006">
    <property type="entry name" value="UBIQUITIN CARBOXYL-TERMINAL HYDROLASE"/>
    <property type="match status" value="1"/>
</dbReference>
<evidence type="ECO:0000259" key="3">
    <source>
        <dbReference type="PROSITE" id="PS50235"/>
    </source>
</evidence>
<dbReference type="PANTHER" id="PTHR24006:SF899">
    <property type="entry name" value="UBIQUITIN CARBOXYL-TERMINAL HYDROLASE"/>
    <property type="match status" value="1"/>
</dbReference>
<dbReference type="GO" id="GO:0005829">
    <property type="term" value="C:cytosol"/>
    <property type="evidence" value="ECO:0007669"/>
    <property type="project" value="TreeGrafter"/>
</dbReference>
<dbReference type="Proteomes" id="UP000242638">
    <property type="component" value="Unassembled WGS sequence"/>
</dbReference>
<evidence type="ECO:0000313" key="4">
    <source>
        <dbReference type="Ensembl" id="ENSPREP00000007546.1"/>
    </source>
</evidence>
<dbReference type="InterPro" id="IPR018200">
    <property type="entry name" value="USP_CS"/>
</dbReference>
<dbReference type="Bgee" id="ENSPREG00000005187">
    <property type="expression patterns" value="Expressed in caudal fin and 1 other cell type or tissue"/>
</dbReference>
<keyword evidence="5" id="KW-1185">Reference proteome</keyword>
<dbReference type="GO" id="GO:0006508">
    <property type="term" value="P:proteolysis"/>
    <property type="evidence" value="ECO:0007669"/>
    <property type="project" value="UniProtKB-KW"/>
</dbReference>
<dbReference type="InterPro" id="IPR050164">
    <property type="entry name" value="Peptidase_C19"/>
</dbReference>
<evidence type="ECO:0000313" key="5">
    <source>
        <dbReference type="Proteomes" id="UP000242638"/>
    </source>
</evidence>
<dbReference type="STRING" id="8081.ENSPREP00000007546"/>
<dbReference type="GO" id="GO:0016579">
    <property type="term" value="P:protein deubiquitination"/>
    <property type="evidence" value="ECO:0007669"/>
    <property type="project" value="InterPro"/>
</dbReference>
<dbReference type="AlphaFoldDB" id="A0A3P9NDA5"/>
<feature type="compositionally biased region" description="Basic and acidic residues" evidence="2">
    <location>
        <begin position="378"/>
        <end position="400"/>
    </location>
</feature>
<dbReference type="InterPro" id="IPR028889">
    <property type="entry name" value="USP"/>
</dbReference>
<feature type="compositionally biased region" description="Basic and acidic residues" evidence="2">
    <location>
        <begin position="335"/>
        <end position="347"/>
    </location>
</feature>
<feature type="compositionally biased region" description="Basic and acidic residues" evidence="2">
    <location>
        <begin position="356"/>
        <end position="367"/>
    </location>
</feature>
<feature type="compositionally biased region" description="Polar residues" evidence="2">
    <location>
        <begin position="481"/>
        <end position="491"/>
    </location>
</feature>
<dbReference type="SUPFAM" id="SSF54001">
    <property type="entry name" value="Cysteine proteinases"/>
    <property type="match status" value="1"/>
</dbReference>
<feature type="region of interest" description="Disordered" evidence="2">
    <location>
        <begin position="328"/>
        <end position="403"/>
    </location>
</feature>
<dbReference type="PROSITE" id="PS00973">
    <property type="entry name" value="USP_2"/>
    <property type="match status" value="1"/>
</dbReference>
<feature type="region of interest" description="Disordered" evidence="2">
    <location>
        <begin position="470"/>
        <end position="493"/>
    </location>
</feature>
<sequence length="852" mass="98084">MSGWWNKPADVKYRGLVNHGATCYLNSVLQVLFMTEEFREAVIRLTSPSEEYIDHLLKGLFGELLKRTELLSVDPYSILKALGVNNVCEQQDAAEYFERILRKTGENAAKIFHGRLSHRTECLNCKKVTDSEGPFWHLPLELEDSFGGNYSVENGIKMFFTPTIFDGDNQMYCDRCDDKVDAARKYVITRHPDVLLLMLKRFDFSYQYMSYIKINHIAEVPHTIEIPENQSYELYAVVEHFGDLRGGHYQAVIKSKDEGGEWFVFNDSSVTQLGMNPFPDNVSVVPSSTAYLLFYRKKVADCVISGLCSVRDSNPNIFQDQSQKENLQLDNSTKTLDENISDKEGKIVHMSTEAEPEVRNPEKREINESEEINPYEQRLPEEQTGRERQSERFSQDETKYPPDITMEDAEEQEENRNQLNREDQIQGLVAGETEPTKFGNMQTDNNYDDHVESAEPVALQENLWEHQILPEEVKRKHETENSNTLITTSEEAGTADEAEYNKLLATKHLRYNYNQAENAALNKLEKTEENEQIGEEASDLKENLSTQDNDNIPQSLLNPDENHPDNKHQRRKEMTVDVSKTQPQETEGIDKTHFHKDRPKVDKSGKSKQKDEQSQIRGKRNRSDQGKRENQDHTDRTGENQVEAYSDSPQPYHDEGAEVIKKKHTKKVQTSHDAQNELDLKKNRKNKNYKMAATLIGNQEADGDEETRQENFQSYRNKGSEDAEVRRPGSNQAALERKTIEEDIREFSPSGKDKTKLMIKTITEETRTVNNSNNRKQIKNKNEGNVDLERGNLPSAKEETTILSEPLLLEQQNPTSKKTTRGAKEDEYRLNISSDTDLEAQQKRHDIKKKRS</sequence>
<feature type="compositionally biased region" description="Basic and acidic residues" evidence="2">
    <location>
        <begin position="621"/>
        <end position="638"/>
    </location>
</feature>
<dbReference type="PROSITE" id="PS00972">
    <property type="entry name" value="USP_1"/>
    <property type="match status" value="1"/>
</dbReference>
<dbReference type="OMA" id="CNEGRDY"/>
<dbReference type="KEGG" id="pret:103476000"/>
<feature type="compositionally biased region" description="Basic and acidic residues" evidence="2">
    <location>
        <begin position="718"/>
        <end position="727"/>
    </location>
</feature>
<keyword evidence="1" id="KW-0788">Thiol protease</keyword>
<dbReference type="OrthoDB" id="292964at2759"/>
<dbReference type="Gene3D" id="3.90.70.10">
    <property type="entry name" value="Cysteine proteinases"/>
    <property type="match status" value="1"/>
</dbReference>
<feature type="domain" description="USP" evidence="3">
    <location>
        <begin position="14"/>
        <end position="298"/>
    </location>
</feature>